<organism evidence="1 2">
    <name type="scientific">Salinispora tropica (strain ATCC BAA-916 / DSM 44818 / JCM 13857 / NBRC 105044 / CNB-440)</name>
    <dbReference type="NCBI Taxonomy" id="369723"/>
    <lineage>
        <taxon>Bacteria</taxon>
        <taxon>Bacillati</taxon>
        <taxon>Actinomycetota</taxon>
        <taxon>Actinomycetes</taxon>
        <taxon>Micromonosporales</taxon>
        <taxon>Micromonosporaceae</taxon>
        <taxon>Salinispora</taxon>
    </lineage>
</organism>
<dbReference type="STRING" id="369723.Strop_0068"/>
<keyword evidence="2" id="KW-1185">Reference proteome</keyword>
<protein>
    <submittedName>
        <fullName evidence="1">Uncharacterized protein</fullName>
    </submittedName>
</protein>
<dbReference type="EMBL" id="CP000667">
    <property type="protein sequence ID" value="ABP52553.1"/>
    <property type="molecule type" value="Genomic_DNA"/>
</dbReference>
<dbReference type="RefSeq" id="WP_011903990.1">
    <property type="nucleotide sequence ID" value="NC_009380.1"/>
</dbReference>
<evidence type="ECO:0000313" key="1">
    <source>
        <dbReference type="EMBL" id="ABP52553.1"/>
    </source>
</evidence>
<dbReference type="eggNOG" id="ENOG50321TY">
    <property type="taxonomic scope" value="Bacteria"/>
</dbReference>
<dbReference type="PATRIC" id="fig|369723.5.peg.69"/>
<evidence type="ECO:0000313" key="2">
    <source>
        <dbReference type="Proteomes" id="UP000000235"/>
    </source>
</evidence>
<accession>A4X103</accession>
<dbReference type="Proteomes" id="UP000000235">
    <property type="component" value="Chromosome"/>
</dbReference>
<dbReference type="AlphaFoldDB" id="A4X103"/>
<reference evidence="2" key="1">
    <citation type="journal article" date="2007" name="Proc. Natl. Acad. Sci. U.S.A.">
        <title>Genome sequencing reveals complex secondary metabolome in the marine actinomycete Salinispora tropica.</title>
        <authorList>
            <person name="Udwary D.W."/>
            <person name="Zeigler L."/>
            <person name="Asolkar R.N."/>
            <person name="Singan V."/>
            <person name="Lapidus A."/>
            <person name="Fenical W."/>
            <person name="Jensen P.R."/>
            <person name="Moore B.S."/>
        </authorList>
    </citation>
    <scope>NUCLEOTIDE SEQUENCE [LARGE SCALE GENOMIC DNA]</scope>
    <source>
        <strain evidence="2">ATCC BAA-916 / DSM 44818 / CNB-440</strain>
    </source>
</reference>
<gene>
    <name evidence="1" type="ordered locus">Strop_0068</name>
</gene>
<dbReference type="KEGG" id="stp:Strop_0068"/>
<proteinExistence type="predicted"/>
<dbReference type="HOGENOM" id="CLU_2132461_0_0_11"/>
<name>A4X103_SALTO</name>
<sequence>MAELLLLADPAFIRVHTPDVSLSVAFDSIAELKSWLHLAGLNDPDMLIGEHEGTTDDGRPYRSMNAYPTWRGWEFYASAREFTDSGDLDAQTVDGLAALVVAG</sequence>